<sequence length="76" mass="8594">MILGGKQLQHCPWRVRGMDTYSLPYSSIAWLRASGIRDPCLPTRNPSLSRAPFWTDTLTGRARVHLVEPADKPFVT</sequence>
<gene>
    <name evidence="1" type="ORF">CCAM_LOCUS20740</name>
</gene>
<evidence type="ECO:0000313" key="1">
    <source>
        <dbReference type="EMBL" id="VFQ78964.1"/>
    </source>
</evidence>
<accession>A0A484LRR1</accession>
<protein>
    <submittedName>
        <fullName evidence="1">Uncharacterized protein</fullName>
    </submittedName>
</protein>
<dbReference type="AlphaFoldDB" id="A0A484LRR1"/>
<keyword evidence="2" id="KW-1185">Reference proteome</keyword>
<evidence type="ECO:0000313" key="2">
    <source>
        <dbReference type="Proteomes" id="UP000595140"/>
    </source>
</evidence>
<reference evidence="1 2" key="1">
    <citation type="submission" date="2018-04" db="EMBL/GenBank/DDBJ databases">
        <authorList>
            <person name="Vogel A."/>
        </authorList>
    </citation>
    <scope>NUCLEOTIDE SEQUENCE [LARGE SCALE GENOMIC DNA]</scope>
</reference>
<organism evidence="1 2">
    <name type="scientific">Cuscuta campestris</name>
    <dbReference type="NCBI Taxonomy" id="132261"/>
    <lineage>
        <taxon>Eukaryota</taxon>
        <taxon>Viridiplantae</taxon>
        <taxon>Streptophyta</taxon>
        <taxon>Embryophyta</taxon>
        <taxon>Tracheophyta</taxon>
        <taxon>Spermatophyta</taxon>
        <taxon>Magnoliopsida</taxon>
        <taxon>eudicotyledons</taxon>
        <taxon>Gunneridae</taxon>
        <taxon>Pentapetalae</taxon>
        <taxon>asterids</taxon>
        <taxon>lamiids</taxon>
        <taxon>Solanales</taxon>
        <taxon>Convolvulaceae</taxon>
        <taxon>Cuscuteae</taxon>
        <taxon>Cuscuta</taxon>
        <taxon>Cuscuta subgen. Grammica</taxon>
        <taxon>Cuscuta sect. Cleistogrammica</taxon>
    </lineage>
</organism>
<dbReference type="Proteomes" id="UP000595140">
    <property type="component" value="Unassembled WGS sequence"/>
</dbReference>
<name>A0A484LRR1_9ASTE</name>
<proteinExistence type="predicted"/>
<dbReference type="EMBL" id="OOIL02001879">
    <property type="protein sequence ID" value="VFQ78964.1"/>
    <property type="molecule type" value="Genomic_DNA"/>
</dbReference>